<keyword evidence="3 5" id="KW-0597">Phosphoprotein</keyword>
<dbReference type="GO" id="GO:0005737">
    <property type="term" value="C:cytoplasm"/>
    <property type="evidence" value="ECO:0007669"/>
    <property type="project" value="UniProtKB-SubCell"/>
</dbReference>
<evidence type="ECO:0000256" key="3">
    <source>
        <dbReference type="HAMAP-Rule" id="MF_00099"/>
    </source>
</evidence>
<feature type="active site" evidence="3 4">
    <location>
        <position position="338"/>
    </location>
</feature>
<accession>A0A3P3U526</accession>
<comment type="PTM">
    <text evidence="3">Phosphorylated by CheA. Phosphorylation of the N-terminal regulatory domain activates the methylesterase activity.</text>
</comment>
<dbReference type="Gene3D" id="3.40.50.180">
    <property type="entry name" value="Methylesterase CheB, C-terminal domain"/>
    <property type="match status" value="1"/>
</dbReference>
<dbReference type="Pfam" id="PF00072">
    <property type="entry name" value="Response_reg"/>
    <property type="match status" value="1"/>
</dbReference>
<dbReference type="CDD" id="cd17541">
    <property type="entry name" value="REC_CheB-like"/>
    <property type="match status" value="1"/>
</dbReference>
<evidence type="ECO:0000256" key="6">
    <source>
        <dbReference type="SAM" id="MobiDB-lite"/>
    </source>
</evidence>
<dbReference type="SMART" id="SM00448">
    <property type="entry name" value="REC"/>
    <property type="match status" value="1"/>
</dbReference>
<proteinExistence type="inferred from homology"/>
<evidence type="ECO:0000313" key="10">
    <source>
        <dbReference type="Proteomes" id="UP000267017"/>
    </source>
</evidence>
<keyword evidence="10" id="KW-1185">Reference proteome</keyword>
<comment type="catalytic activity">
    <reaction evidence="3">
        <text>L-glutaminyl-[protein] + H2O = L-glutamyl-[protein] + NH4(+)</text>
        <dbReference type="Rhea" id="RHEA:16441"/>
        <dbReference type="Rhea" id="RHEA-COMP:10207"/>
        <dbReference type="Rhea" id="RHEA-COMP:10208"/>
        <dbReference type="ChEBI" id="CHEBI:15377"/>
        <dbReference type="ChEBI" id="CHEBI:28938"/>
        <dbReference type="ChEBI" id="CHEBI:29973"/>
        <dbReference type="ChEBI" id="CHEBI:30011"/>
        <dbReference type="EC" id="3.5.1.44"/>
    </reaction>
</comment>
<comment type="function">
    <text evidence="3">Involved in chemotaxis. Part of a chemotaxis signal transduction system that modulates chemotaxis in response to various stimuli. Catalyzes the demethylation of specific methylglutamate residues introduced into the chemoreceptors (methyl-accepting chemotaxis proteins or MCP) by CheR. Also mediates the irreversible deamidation of specific glutamine residues to glutamic acid.</text>
</comment>
<dbReference type="GO" id="GO:0000156">
    <property type="term" value="F:phosphorelay response regulator activity"/>
    <property type="evidence" value="ECO:0007669"/>
    <property type="project" value="InterPro"/>
</dbReference>
<comment type="catalytic activity">
    <reaction evidence="2 3">
        <text>[protein]-L-glutamate 5-O-methyl ester + H2O = L-glutamyl-[protein] + methanol + H(+)</text>
        <dbReference type="Rhea" id="RHEA:23236"/>
        <dbReference type="Rhea" id="RHEA-COMP:10208"/>
        <dbReference type="Rhea" id="RHEA-COMP:10311"/>
        <dbReference type="ChEBI" id="CHEBI:15377"/>
        <dbReference type="ChEBI" id="CHEBI:15378"/>
        <dbReference type="ChEBI" id="CHEBI:17790"/>
        <dbReference type="ChEBI" id="CHEBI:29973"/>
        <dbReference type="ChEBI" id="CHEBI:82795"/>
        <dbReference type="EC" id="3.1.1.61"/>
    </reaction>
</comment>
<evidence type="ECO:0000256" key="5">
    <source>
        <dbReference type="PROSITE-ProRule" id="PRU00169"/>
    </source>
</evidence>
<comment type="subcellular location">
    <subcellularLocation>
        <location evidence="3">Cytoplasm</location>
    </subcellularLocation>
</comment>
<feature type="compositionally biased region" description="Low complexity" evidence="6">
    <location>
        <begin position="201"/>
        <end position="220"/>
    </location>
</feature>
<dbReference type="SUPFAM" id="SSF52172">
    <property type="entry name" value="CheY-like"/>
    <property type="match status" value="1"/>
</dbReference>
<dbReference type="SUPFAM" id="SSF52738">
    <property type="entry name" value="Methylesterase CheB, C-terminal domain"/>
    <property type="match status" value="1"/>
</dbReference>
<dbReference type="HAMAP" id="MF_00099">
    <property type="entry name" value="CheB_chemtxs"/>
    <property type="match status" value="1"/>
</dbReference>
<dbReference type="GO" id="GO:0050568">
    <property type="term" value="F:protein-glutamine glutaminase activity"/>
    <property type="evidence" value="ECO:0007669"/>
    <property type="project" value="UniProtKB-UniRule"/>
</dbReference>
<dbReference type="InterPro" id="IPR011006">
    <property type="entry name" value="CheY-like_superfamily"/>
</dbReference>
<feature type="active site" evidence="3 4">
    <location>
        <position position="311"/>
    </location>
</feature>
<dbReference type="EC" id="3.1.1.61" evidence="3"/>
<dbReference type="GO" id="GO:0006935">
    <property type="term" value="P:chemotaxis"/>
    <property type="evidence" value="ECO:0007669"/>
    <property type="project" value="UniProtKB-UniRule"/>
</dbReference>
<keyword evidence="3 4" id="KW-0145">Chemotaxis</keyword>
<feature type="domain" description="Response regulatory" evidence="7">
    <location>
        <begin position="4"/>
        <end position="121"/>
    </location>
</feature>
<evidence type="ECO:0000256" key="2">
    <source>
        <dbReference type="ARBA" id="ARBA00048267"/>
    </source>
</evidence>
<organism evidence="9 10">
    <name type="scientific">Paenibacillus oralis</name>
    <dbReference type="NCBI Taxonomy" id="2490856"/>
    <lineage>
        <taxon>Bacteria</taxon>
        <taxon>Bacillati</taxon>
        <taxon>Bacillota</taxon>
        <taxon>Bacilli</taxon>
        <taxon>Bacillales</taxon>
        <taxon>Paenibacillaceae</taxon>
        <taxon>Paenibacillus</taxon>
    </lineage>
</organism>
<evidence type="ECO:0000259" key="8">
    <source>
        <dbReference type="PROSITE" id="PS50122"/>
    </source>
</evidence>
<dbReference type="GO" id="GO:0008984">
    <property type="term" value="F:protein-glutamate methylesterase activity"/>
    <property type="evidence" value="ECO:0007669"/>
    <property type="project" value="UniProtKB-UniRule"/>
</dbReference>
<sequence>MSYRVLVVDDSAFMRKIVSDLIEQDPDFKVEATAKNGREAIEQIAGLKPDLVTMDVEMPEMNGLDALKVIMKEHPLPVIMLSGINEQGMRETIMALELGAFDFIRKPSASTSSHDIAQVGRELREQIRGAMLAAERKAAREAALRSAMAPPADGSAGAGGKAAAPSRKKLARPAAPPSASGAASPPAPGAVGSGGEDARLPRQQPGQAAAQPPAAPAAGRGEADRRPPQAQGSARPAGGPPRREPLAPPAAAARAASARQGAPAATPKPPLEPAQAEAAAAREAAGGAAARSRPRSAAPRGFTDLVAIGTSTGGPKALKAVLEKIPADFPAPIVIVQHMPPNFTKSLAQRLNSLSGLNVVEAEEGMELLSGTAYIAPGGFHLNVVPGPAEGYRLHLSQEEPCNGHRPSVDVLYKSLLPLESLKRHIVLLTGMGSDGAKAMKRLYDAGVTSTIAESEETCVVFGMPRSAIELKCVSHVLPLQEIGPKLVQVVK</sequence>
<evidence type="ECO:0000313" key="9">
    <source>
        <dbReference type="EMBL" id="RRJ65375.1"/>
    </source>
</evidence>
<feature type="domain" description="CheB-type methylesterase" evidence="8">
    <location>
        <begin position="299"/>
        <end position="492"/>
    </location>
</feature>
<dbReference type="InterPro" id="IPR001789">
    <property type="entry name" value="Sig_transdc_resp-reg_receiver"/>
</dbReference>
<keyword evidence="1 3" id="KW-0378">Hydrolase</keyword>
<comment type="caution">
    <text evidence="9">The sequence shown here is derived from an EMBL/GenBank/DDBJ whole genome shotgun (WGS) entry which is preliminary data.</text>
</comment>
<dbReference type="Pfam" id="PF01339">
    <property type="entry name" value="CheB_methylest"/>
    <property type="match status" value="1"/>
</dbReference>
<dbReference type="PROSITE" id="PS50110">
    <property type="entry name" value="RESPONSE_REGULATORY"/>
    <property type="match status" value="1"/>
</dbReference>
<feature type="active site" evidence="3 4">
    <location>
        <position position="435"/>
    </location>
</feature>
<feature type="compositionally biased region" description="Low complexity" evidence="6">
    <location>
        <begin position="249"/>
        <end position="265"/>
    </location>
</feature>
<dbReference type="Gene3D" id="3.40.50.2300">
    <property type="match status" value="1"/>
</dbReference>
<dbReference type="InterPro" id="IPR035909">
    <property type="entry name" value="CheB_C"/>
</dbReference>
<feature type="compositionally biased region" description="Low complexity" evidence="6">
    <location>
        <begin position="228"/>
        <end position="237"/>
    </location>
</feature>
<protein>
    <recommendedName>
        <fullName evidence="3">Protein-glutamate methylesterase/protein-glutamine glutaminase</fullName>
        <ecNumber evidence="3">3.1.1.61</ecNumber>
        <ecNumber evidence="3">3.5.1.44</ecNumber>
    </recommendedName>
</protein>
<dbReference type="OrthoDB" id="9793421at2"/>
<keyword evidence="3" id="KW-0963">Cytoplasm</keyword>
<dbReference type="PANTHER" id="PTHR42872:SF3">
    <property type="entry name" value="PROTEIN-GLUTAMATE METHYLESTERASE_PROTEIN-GLUTAMINE GLUTAMINASE 1"/>
    <property type="match status" value="1"/>
</dbReference>
<dbReference type="EMBL" id="RRCN01000001">
    <property type="protein sequence ID" value="RRJ65375.1"/>
    <property type="molecule type" value="Genomic_DNA"/>
</dbReference>
<dbReference type="PROSITE" id="PS50122">
    <property type="entry name" value="CHEB"/>
    <property type="match status" value="1"/>
</dbReference>
<feature type="compositionally biased region" description="Low complexity" evidence="6">
    <location>
        <begin position="144"/>
        <end position="165"/>
    </location>
</feature>
<reference evidence="9 10" key="1">
    <citation type="submission" date="2018-11" db="EMBL/GenBank/DDBJ databases">
        <title>Genome sequencing of Paenibacillus sp. KCOM 3021 (= ChDC PVNT-B20).</title>
        <authorList>
            <person name="Kook J.-K."/>
            <person name="Park S.-N."/>
            <person name="Lim Y.K."/>
        </authorList>
    </citation>
    <scope>NUCLEOTIDE SEQUENCE [LARGE SCALE GENOMIC DNA]</scope>
    <source>
        <strain evidence="9 10">KCOM 3021</strain>
    </source>
</reference>
<evidence type="ECO:0000256" key="4">
    <source>
        <dbReference type="PROSITE-ProRule" id="PRU00050"/>
    </source>
</evidence>
<dbReference type="InterPro" id="IPR008248">
    <property type="entry name" value="CheB-like"/>
</dbReference>
<name>A0A3P3U526_9BACL</name>
<comment type="domain">
    <text evidence="3">Contains a C-terminal catalytic domain, and an N-terminal region which modulates catalytic activity.</text>
</comment>
<evidence type="ECO:0000256" key="1">
    <source>
        <dbReference type="ARBA" id="ARBA00022801"/>
    </source>
</evidence>
<feature type="region of interest" description="Disordered" evidence="6">
    <location>
        <begin position="143"/>
        <end position="297"/>
    </location>
</feature>
<dbReference type="InterPro" id="IPR000673">
    <property type="entry name" value="Sig_transdc_resp-reg_Me-estase"/>
</dbReference>
<gene>
    <name evidence="3" type="primary">cheB</name>
    <name evidence="9" type="ORF">EHV15_22505</name>
</gene>
<dbReference type="Proteomes" id="UP000267017">
    <property type="component" value="Unassembled WGS sequence"/>
</dbReference>
<feature type="modified residue" description="4-aspartylphosphate" evidence="3 5">
    <location>
        <position position="55"/>
    </location>
</feature>
<dbReference type="AlphaFoldDB" id="A0A3P3U526"/>
<dbReference type="PANTHER" id="PTHR42872">
    <property type="entry name" value="PROTEIN-GLUTAMATE METHYLESTERASE/PROTEIN-GLUTAMINE GLUTAMINASE"/>
    <property type="match status" value="1"/>
</dbReference>
<evidence type="ECO:0000259" key="7">
    <source>
        <dbReference type="PROSITE" id="PS50110"/>
    </source>
</evidence>
<feature type="compositionally biased region" description="Low complexity" evidence="6">
    <location>
        <begin position="273"/>
        <end position="297"/>
    </location>
</feature>
<dbReference type="EC" id="3.5.1.44" evidence="3"/>
<dbReference type="CDD" id="cd16432">
    <property type="entry name" value="CheB_Rec"/>
    <property type="match status" value="1"/>
</dbReference>
<comment type="similarity">
    <text evidence="3">Belongs to the CheB family.</text>
</comment>
<dbReference type="RefSeq" id="WP_128633183.1">
    <property type="nucleotide sequence ID" value="NZ_RRCN01000001.1"/>
</dbReference>